<dbReference type="Proteomes" id="UP000612233">
    <property type="component" value="Unassembled WGS sequence"/>
</dbReference>
<protein>
    <submittedName>
        <fullName evidence="1">Exo-alpha-sialidase</fullName>
    </submittedName>
</protein>
<keyword evidence="2" id="KW-1185">Reference proteome</keyword>
<gene>
    <name evidence="1" type="ORF">IC235_08925</name>
</gene>
<name>A0A927GJ39_9BACT</name>
<dbReference type="AlphaFoldDB" id="A0A927GJ39"/>
<dbReference type="InterPro" id="IPR015943">
    <property type="entry name" value="WD40/YVTN_repeat-like_dom_sf"/>
</dbReference>
<dbReference type="EMBL" id="JACXAD010000008">
    <property type="protein sequence ID" value="MBD2768010.1"/>
    <property type="molecule type" value="Genomic_DNA"/>
</dbReference>
<accession>A0A927GJ39</accession>
<proteinExistence type="predicted"/>
<reference evidence="1" key="1">
    <citation type="submission" date="2020-09" db="EMBL/GenBank/DDBJ databases">
        <authorList>
            <person name="Kim M.K."/>
        </authorList>
    </citation>
    <scope>NUCLEOTIDE SEQUENCE</scope>
    <source>
        <strain evidence="1">BT664</strain>
    </source>
</reference>
<dbReference type="RefSeq" id="WP_191004828.1">
    <property type="nucleotide sequence ID" value="NZ_JACXAD010000008.1"/>
</dbReference>
<dbReference type="CDD" id="cd15482">
    <property type="entry name" value="Sialidase_non-viral"/>
    <property type="match status" value="1"/>
</dbReference>
<comment type="caution">
    <text evidence="1">The sequence shown here is derived from an EMBL/GenBank/DDBJ whole genome shotgun (WGS) entry which is preliminary data.</text>
</comment>
<evidence type="ECO:0000313" key="1">
    <source>
        <dbReference type="EMBL" id="MBD2768010.1"/>
    </source>
</evidence>
<evidence type="ECO:0000313" key="2">
    <source>
        <dbReference type="Proteomes" id="UP000612233"/>
    </source>
</evidence>
<dbReference type="SUPFAM" id="SSF110296">
    <property type="entry name" value="Oligoxyloglucan reducing end-specific cellobiohydrolase"/>
    <property type="match status" value="1"/>
</dbReference>
<sequence>MHPFFHLFTDKQSGSLPSSLVGLLLVSNALATLTRLWDALRPKIRPLRTSLALVASAIFFSFPSRGQTFKAVPLDCGGSGFAQAENGRLYGYGDVFGAWCSDNGGTTWNYLNWSIPDGGIYGTGMAVQKNNADIVYCTSDALQKSTNGGATWSLLEVGDYYTPRFRGASPILIRSNNPNEIWFAGPRKNLTGWLWKSSNGGPDWVKAGGSNFDSNRARTLHNVAAFAFANQIWVGSDNGL</sequence>
<dbReference type="Gene3D" id="2.130.10.10">
    <property type="entry name" value="YVTN repeat-like/Quinoprotein amine dehydrogenase"/>
    <property type="match status" value="1"/>
</dbReference>
<organism evidence="1 2">
    <name type="scientific">Hymenobacter montanus</name>
    <dbReference type="NCBI Taxonomy" id="2771359"/>
    <lineage>
        <taxon>Bacteria</taxon>
        <taxon>Pseudomonadati</taxon>
        <taxon>Bacteroidota</taxon>
        <taxon>Cytophagia</taxon>
        <taxon>Cytophagales</taxon>
        <taxon>Hymenobacteraceae</taxon>
        <taxon>Hymenobacter</taxon>
    </lineage>
</organism>